<evidence type="ECO:0000313" key="3">
    <source>
        <dbReference type="Proteomes" id="UP001162318"/>
    </source>
</evidence>
<dbReference type="RefSeq" id="WP_279727121.1">
    <property type="nucleotide sequence ID" value="NZ_JAOCKX010000002.1"/>
</dbReference>
<accession>A0AA43BA19</accession>
<proteinExistence type="predicted"/>
<keyword evidence="2" id="KW-0238">DNA-binding</keyword>
<evidence type="ECO:0000313" key="2">
    <source>
        <dbReference type="EMBL" id="MDH2129869.1"/>
    </source>
</evidence>
<reference evidence="2" key="1">
    <citation type="submission" date="2022-09" db="EMBL/GenBank/DDBJ databases">
        <title>Intensive care unit water sources are persistently colonized with multi-drug resistant bacteria and are the site of extensive horizontal gene transfer of antibiotic resistance genes.</title>
        <authorList>
            <person name="Diorio-Toth L."/>
        </authorList>
    </citation>
    <scope>NUCLEOTIDE SEQUENCE</scope>
    <source>
        <strain evidence="2">GD03659</strain>
    </source>
</reference>
<dbReference type="AlphaFoldDB" id="A0AA43BA19"/>
<dbReference type="Pfam" id="PF03288">
    <property type="entry name" value="Pox_D5"/>
    <property type="match status" value="1"/>
</dbReference>
<evidence type="ECO:0000259" key="1">
    <source>
        <dbReference type="Pfam" id="PF03288"/>
    </source>
</evidence>
<comment type="caution">
    <text evidence="2">The sequence shown here is derived from an EMBL/GenBank/DDBJ whole genome shotgun (WGS) entry which is preliminary data.</text>
</comment>
<name>A0AA43BA19_SPHYA</name>
<dbReference type="GO" id="GO:0003677">
    <property type="term" value="F:DNA binding"/>
    <property type="evidence" value="ECO:0007669"/>
    <property type="project" value="UniProtKB-KW"/>
</dbReference>
<organism evidence="2 3">
    <name type="scientific">Sphingobium yanoikuyae</name>
    <name type="common">Sphingomonas yanoikuyae</name>
    <dbReference type="NCBI Taxonomy" id="13690"/>
    <lineage>
        <taxon>Bacteria</taxon>
        <taxon>Pseudomonadati</taxon>
        <taxon>Pseudomonadota</taxon>
        <taxon>Alphaproteobacteria</taxon>
        <taxon>Sphingomonadales</taxon>
        <taxon>Sphingomonadaceae</taxon>
        <taxon>Sphingobium</taxon>
    </lineage>
</organism>
<dbReference type="Proteomes" id="UP001162318">
    <property type="component" value="Unassembled WGS sequence"/>
</dbReference>
<gene>
    <name evidence="2" type="ORF">N5J77_01940</name>
</gene>
<dbReference type="EMBL" id="JAOCKX010000002">
    <property type="protein sequence ID" value="MDH2129869.1"/>
    <property type="molecule type" value="Genomic_DNA"/>
</dbReference>
<dbReference type="InterPro" id="IPR004968">
    <property type="entry name" value="DNA_primase/NTPase_C"/>
</dbReference>
<feature type="domain" description="DNA primase/nucleoside triphosphatase C-terminal" evidence="1">
    <location>
        <begin position="53"/>
        <end position="103"/>
    </location>
</feature>
<sequence length="127" mass="13897">MMSDFATIVLSAATAVNSFAIAALLGKIRAQRVVGVNGPELMPRVYAETAGVPDQLARFLSDCTVVEPGSVVRSEALYETYLAWCQRSGEAPWQMRGLHSAMQAAGFRKYVQSCIWWNGIRLKDAAQ</sequence>
<protein>
    <submittedName>
        <fullName evidence="2">Primase-like DNA-binding domain-containing protein</fullName>
    </submittedName>
</protein>